<evidence type="ECO:0000313" key="2">
    <source>
        <dbReference type="EMBL" id="KAG8535359.1"/>
    </source>
</evidence>
<evidence type="ECO:0000256" key="1">
    <source>
        <dbReference type="SAM" id="MobiDB-lite"/>
    </source>
</evidence>
<feature type="compositionally biased region" description="Basic and acidic residues" evidence="1">
    <location>
        <begin position="130"/>
        <end position="143"/>
    </location>
</feature>
<feature type="compositionally biased region" description="Low complexity" evidence="1">
    <location>
        <begin position="111"/>
        <end position="128"/>
    </location>
</feature>
<dbReference type="AlphaFoldDB" id="A0AAV6YCW7"/>
<name>A0AAV6YCW7_ENGPU</name>
<reference evidence="2" key="1">
    <citation type="thesis" date="2020" institute="ProQuest LLC" country="789 East Eisenhower Parkway, Ann Arbor, MI, USA">
        <title>Comparative Genomics and Chromosome Evolution.</title>
        <authorList>
            <person name="Mudd A.B."/>
        </authorList>
    </citation>
    <scope>NUCLEOTIDE SEQUENCE</scope>
    <source>
        <strain evidence="2">237g6f4</strain>
        <tissue evidence="2">Blood</tissue>
    </source>
</reference>
<dbReference type="Proteomes" id="UP000824782">
    <property type="component" value="Unassembled WGS sequence"/>
</dbReference>
<gene>
    <name evidence="2" type="ORF">GDO81_028741</name>
</gene>
<organism evidence="2 3">
    <name type="scientific">Engystomops pustulosus</name>
    <name type="common">Tungara frog</name>
    <name type="synonym">Physalaemus pustulosus</name>
    <dbReference type="NCBI Taxonomy" id="76066"/>
    <lineage>
        <taxon>Eukaryota</taxon>
        <taxon>Metazoa</taxon>
        <taxon>Chordata</taxon>
        <taxon>Craniata</taxon>
        <taxon>Vertebrata</taxon>
        <taxon>Euteleostomi</taxon>
        <taxon>Amphibia</taxon>
        <taxon>Batrachia</taxon>
        <taxon>Anura</taxon>
        <taxon>Neobatrachia</taxon>
        <taxon>Hyloidea</taxon>
        <taxon>Leptodactylidae</taxon>
        <taxon>Leiuperinae</taxon>
        <taxon>Engystomops</taxon>
    </lineage>
</organism>
<sequence length="143" mass="15149">MLAPSVFIRGSRGRTDLGRSSDVACVGVQCRGGICRGAPAETKDDVLLLGVHRHSLFLDPSSMTALHRSAGRGGCWSVFLYWSLHPASSSSAAGGSPPPADGRSAFHHPHSPASDAPPTMDLLPLLPRRWPPEPRRSGAVDYS</sequence>
<protein>
    <submittedName>
        <fullName evidence="2">Uncharacterized protein</fullName>
    </submittedName>
</protein>
<evidence type="ECO:0000313" key="3">
    <source>
        <dbReference type="Proteomes" id="UP000824782"/>
    </source>
</evidence>
<accession>A0AAV6YCW7</accession>
<keyword evidence="3" id="KW-1185">Reference proteome</keyword>
<comment type="caution">
    <text evidence="2">The sequence shown here is derived from an EMBL/GenBank/DDBJ whole genome shotgun (WGS) entry which is preliminary data.</text>
</comment>
<proteinExistence type="predicted"/>
<feature type="region of interest" description="Disordered" evidence="1">
    <location>
        <begin position="88"/>
        <end position="143"/>
    </location>
</feature>
<dbReference type="EMBL" id="WNYA01069479">
    <property type="protein sequence ID" value="KAG8535359.1"/>
    <property type="molecule type" value="Genomic_DNA"/>
</dbReference>